<reference evidence="1 2" key="1">
    <citation type="journal article" date="2022" name="DNA Res.">
        <title>Chromosomal-level genome assembly of the orchid tree Bauhinia variegata (Leguminosae; Cercidoideae) supports the allotetraploid origin hypothesis of Bauhinia.</title>
        <authorList>
            <person name="Zhong Y."/>
            <person name="Chen Y."/>
            <person name="Zheng D."/>
            <person name="Pang J."/>
            <person name="Liu Y."/>
            <person name="Luo S."/>
            <person name="Meng S."/>
            <person name="Qian L."/>
            <person name="Wei D."/>
            <person name="Dai S."/>
            <person name="Zhou R."/>
        </authorList>
    </citation>
    <scope>NUCLEOTIDE SEQUENCE [LARGE SCALE GENOMIC DNA]</scope>
    <source>
        <strain evidence="1">BV-YZ2020</strain>
    </source>
</reference>
<gene>
    <name evidence="1" type="ORF">L6164_036237</name>
</gene>
<comment type="caution">
    <text evidence="1">The sequence shown here is derived from an EMBL/GenBank/DDBJ whole genome shotgun (WGS) entry which is preliminary data.</text>
</comment>
<dbReference type="Proteomes" id="UP000828941">
    <property type="component" value="Chromosome 14"/>
</dbReference>
<organism evidence="1 2">
    <name type="scientific">Bauhinia variegata</name>
    <name type="common">Purple orchid tree</name>
    <name type="synonym">Phanera variegata</name>
    <dbReference type="NCBI Taxonomy" id="167791"/>
    <lineage>
        <taxon>Eukaryota</taxon>
        <taxon>Viridiplantae</taxon>
        <taxon>Streptophyta</taxon>
        <taxon>Embryophyta</taxon>
        <taxon>Tracheophyta</taxon>
        <taxon>Spermatophyta</taxon>
        <taxon>Magnoliopsida</taxon>
        <taxon>eudicotyledons</taxon>
        <taxon>Gunneridae</taxon>
        <taxon>Pentapetalae</taxon>
        <taxon>rosids</taxon>
        <taxon>fabids</taxon>
        <taxon>Fabales</taxon>
        <taxon>Fabaceae</taxon>
        <taxon>Cercidoideae</taxon>
        <taxon>Cercideae</taxon>
        <taxon>Bauhiniinae</taxon>
        <taxon>Bauhinia</taxon>
    </lineage>
</organism>
<evidence type="ECO:0000313" key="1">
    <source>
        <dbReference type="EMBL" id="KAI4296264.1"/>
    </source>
</evidence>
<name>A0ACB9KGE3_BAUVA</name>
<protein>
    <submittedName>
        <fullName evidence="1">Uncharacterized protein</fullName>
    </submittedName>
</protein>
<dbReference type="EMBL" id="CM039439">
    <property type="protein sequence ID" value="KAI4296264.1"/>
    <property type="molecule type" value="Genomic_DNA"/>
</dbReference>
<proteinExistence type="predicted"/>
<evidence type="ECO:0000313" key="2">
    <source>
        <dbReference type="Proteomes" id="UP000828941"/>
    </source>
</evidence>
<sequence>MFPFSAKDFEGLKESHPKLDSTFWSNFEDSCQNYHRQPNTLKIFANALCANQEFVRENPIDLLYQLQKSICERRTSSVSKEKRDNNTTNEGDKDCFLDAKEFDSHNKVRKQSRITLGMGNKLQKKPMQAGSDSAEKEKGQNFLEGEKFIRSPFVCLMAQGVNSVKEDEGCVMGIQEIEEQKKKNYGSSSLDPNSPPKLPKEFKEKIMSMSGEPNKITLVIEKRLYKTDLQKGNNRISIPFGQISNSEFLETKEIDLLDNQEEMSVPLIHKPTTIKGQPVEEPKIIETIMKFKQWDMPKNDKKKSSQYVLISKWMEVAEQNGLKVGDKVQIWAFRGHEDNLCLALVIVERANDDTNQKKIK</sequence>
<accession>A0ACB9KGE3</accession>
<keyword evidence="2" id="KW-1185">Reference proteome</keyword>